<proteinExistence type="predicted"/>
<feature type="transmembrane region" description="Helical" evidence="1">
    <location>
        <begin position="12"/>
        <end position="43"/>
    </location>
</feature>
<comment type="caution">
    <text evidence="2">The sequence shown here is derived from an EMBL/GenBank/DDBJ whole genome shotgun (WGS) entry which is preliminary data.</text>
</comment>
<organism evidence="2 3">
    <name type="scientific">Gardnerella pickettii JCP8017A</name>
    <dbReference type="NCBI Taxonomy" id="1261062"/>
    <lineage>
        <taxon>Bacteria</taxon>
        <taxon>Bacillati</taxon>
        <taxon>Actinomycetota</taxon>
        <taxon>Actinomycetes</taxon>
        <taxon>Bifidobacteriales</taxon>
        <taxon>Bifidobacteriaceae</taxon>
        <taxon>Gardnerella</taxon>
        <taxon>Gardnerella pickettii</taxon>
    </lineage>
</organism>
<reference evidence="2 3" key="1">
    <citation type="submission" date="2013-06" db="EMBL/GenBank/DDBJ databases">
        <authorList>
            <person name="Weinstock G."/>
            <person name="Sodergren E."/>
            <person name="Lobos E.A."/>
            <person name="Fulton L."/>
            <person name="Fulton R."/>
            <person name="Courtney L."/>
            <person name="Fronick C."/>
            <person name="O'Laughlin M."/>
            <person name="Godfrey J."/>
            <person name="Wilson R.M."/>
            <person name="Miner T."/>
            <person name="Farmer C."/>
            <person name="Delehaunty K."/>
            <person name="Cordes M."/>
            <person name="Minx P."/>
            <person name="Tomlinson C."/>
            <person name="Chen J."/>
            <person name="Wollam A."/>
            <person name="Pepin K.H."/>
            <person name="Bhonagiri V."/>
            <person name="Zhang X."/>
            <person name="Warren W."/>
            <person name="Mitreva M."/>
            <person name="Mardis E.R."/>
            <person name="Wilson R.K."/>
        </authorList>
    </citation>
    <scope>NUCLEOTIDE SEQUENCE [LARGE SCALE GENOMIC DNA]</scope>
    <source>
        <strain evidence="2 3">JCP8017A</strain>
    </source>
</reference>
<keyword evidence="1" id="KW-0812">Transmembrane</keyword>
<keyword evidence="1" id="KW-0472">Membrane</keyword>
<dbReference type="EMBL" id="ATJN01000036">
    <property type="protein sequence ID" value="EPI52336.1"/>
    <property type="molecule type" value="Genomic_DNA"/>
</dbReference>
<accession>T2PKT3</accession>
<dbReference type="HOGENOM" id="CLU_3252040_0_0_11"/>
<gene>
    <name evidence="2" type="ORF">HMPREF1577_00781</name>
</gene>
<evidence type="ECO:0000313" key="3">
    <source>
        <dbReference type="Proteomes" id="UP000015779"/>
    </source>
</evidence>
<sequence length="45" mass="5252">MQKMGINCCLIFHICTFFAFIDATFAHLHIFGLISYLVVHIFLDF</sequence>
<dbReference type="AlphaFoldDB" id="T2PKT3"/>
<keyword evidence="1" id="KW-1133">Transmembrane helix</keyword>
<evidence type="ECO:0000313" key="2">
    <source>
        <dbReference type="EMBL" id="EPI52336.1"/>
    </source>
</evidence>
<dbReference type="Proteomes" id="UP000015779">
    <property type="component" value="Unassembled WGS sequence"/>
</dbReference>
<protein>
    <submittedName>
        <fullName evidence="2">Uncharacterized protein</fullName>
    </submittedName>
</protein>
<evidence type="ECO:0000256" key="1">
    <source>
        <dbReference type="SAM" id="Phobius"/>
    </source>
</evidence>
<name>T2PKT3_9BIFI</name>